<evidence type="ECO:0000313" key="2">
    <source>
        <dbReference type="WBParaSite" id="JU765_v2.g113.t1"/>
    </source>
</evidence>
<dbReference type="Proteomes" id="UP000887576">
    <property type="component" value="Unplaced"/>
</dbReference>
<accession>A0AC34PZ31</accession>
<reference evidence="2" key="1">
    <citation type="submission" date="2022-11" db="UniProtKB">
        <authorList>
            <consortium name="WormBaseParasite"/>
        </authorList>
    </citation>
    <scope>IDENTIFICATION</scope>
</reference>
<dbReference type="WBParaSite" id="JU765_v2.g113.t1">
    <property type="protein sequence ID" value="JU765_v2.g113.t1"/>
    <property type="gene ID" value="JU765_v2.g113"/>
</dbReference>
<organism evidence="1 2">
    <name type="scientific">Panagrolaimus sp. JU765</name>
    <dbReference type="NCBI Taxonomy" id="591449"/>
    <lineage>
        <taxon>Eukaryota</taxon>
        <taxon>Metazoa</taxon>
        <taxon>Ecdysozoa</taxon>
        <taxon>Nematoda</taxon>
        <taxon>Chromadorea</taxon>
        <taxon>Rhabditida</taxon>
        <taxon>Tylenchina</taxon>
        <taxon>Panagrolaimomorpha</taxon>
        <taxon>Panagrolaimoidea</taxon>
        <taxon>Panagrolaimidae</taxon>
        <taxon>Panagrolaimus</taxon>
    </lineage>
</organism>
<name>A0AC34PZ31_9BILA</name>
<protein>
    <submittedName>
        <fullName evidence="2">Uncharacterized protein</fullName>
    </submittedName>
</protein>
<sequence length="507" mass="59075">MNSKNQIEHARGILRYFSDTKKEEFPDLEELGNAFGLLARFVVLSKDEETFKITVELLKELLEESGPLMSGILDHDLVAVKDYVWSVDCGHLVNMQNIGIQSDSDRSRRLYEPMRRRRDRNHEPSIPASEIPKLHQMFYGFVQKCFNVLDLLVLEMKAAGVISYCLGKTDPWMFVVDLCKIQNRPEFDSIDANNARILKNWCSLVRSTIVGSFFVLKNLDNEKKAQFFPILMNFALEHCDDCLMLNRTLESLKEDTCCEDLLLIQETIKLTLCRCISQGVVHVFYFIQKQTGSHFDDVDLKSRILDCIRRILFSLDLDSSFEFLTSILKLVTANAEHHCRETCPNSFLFDIFSEVHSMLKSDRSNWLKFIESCLADLPPGFCGCIPPQSLFFRLWFPVYGDELKAMKKLILKQFEEDFADDWEKKPVEIWKVDFGLGNWLKDSHFCDWKDMVEIIEVMNDILDEITKAEVIKILVNFYLANDDEDLREILLIFFFRQLNSEEMSNQI</sequence>
<evidence type="ECO:0000313" key="1">
    <source>
        <dbReference type="Proteomes" id="UP000887576"/>
    </source>
</evidence>
<proteinExistence type="predicted"/>